<protein>
    <submittedName>
        <fullName evidence="3">Glycosyltransferase family 32 protein</fullName>
    </submittedName>
</protein>
<dbReference type="PANTHER" id="PTHR12042:SF21">
    <property type="entry name" value="ALPHA1,4-GALACTOSYLTRANSFERASE 1-RELATED"/>
    <property type="match status" value="1"/>
</dbReference>
<dbReference type="Proteomes" id="UP000188533">
    <property type="component" value="Unassembled WGS sequence"/>
</dbReference>
<dbReference type="InterPro" id="IPR051981">
    <property type="entry name" value="Glycosyltransf_32"/>
</dbReference>
<dbReference type="Pfam" id="PF04488">
    <property type="entry name" value="Gly_transf_sug"/>
    <property type="match status" value="1"/>
</dbReference>
<dbReference type="GO" id="GO:0016020">
    <property type="term" value="C:membrane"/>
    <property type="evidence" value="ECO:0007669"/>
    <property type="project" value="GOC"/>
</dbReference>
<evidence type="ECO:0000313" key="4">
    <source>
        <dbReference type="Proteomes" id="UP000188533"/>
    </source>
</evidence>
<feature type="region of interest" description="Disordered" evidence="2">
    <location>
        <begin position="877"/>
        <end position="921"/>
    </location>
</feature>
<dbReference type="GO" id="GO:0006688">
    <property type="term" value="P:glycosphingolipid biosynthetic process"/>
    <property type="evidence" value="ECO:0007669"/>
    <property type="project" value="TreeGrafter"/>
</dbReference>
<keyword evidence="3" id="KW-0808">Transferase</keyword>
<dbReference type="EMBL" id="BDGU01000049">
    <property type="protein sequence ID" value="GAW00998.1"/>
    <property type="molecule type" value="Genomic_DNA"/>
</dbReference>
<reference evidence="3 4" key="2">
    <citation type="submission" date="2017-02" db="EMBL/GenBank/DDBJ databases">
        <title>A genome survey and senescence transcriptome analysis in Lentinula edodes.</title>
        <authorList>
            <person name="Sakamoto Y."/>
            <person name="Nakade K."/>
            <person name="Sato S."/>
            <person name="Yoshida Y."/>
            <person name="Miyazaki K."/>
            <person name="Natsume S."/>
            <person name="Konno N."/>
        </authorList>
    </citation>
    <scope>NUCLEOTIDE SEQUENCE [LARGE SCALE GENOMIC DNA]</scope>
    <source>
        <strain evidence="3 4">NBRC 111202</strain>
    </source>
</reference>
<reference evidence="3 4" key="1">
    <citation type="submission" date="2016-08" db="EMBL/GenBank/DDBJ databases">
        <authorList>
            <consortium name="Lentinula edodes genome sequencing consortium"/>
            <person name="Sakamoto Y."/>
            <person name="Nakade K."/>
            <person name="Sato S."/>
            <person name="Yoshida Y."/>
            <person name="Miyazaki K."/>
            <person name="Natsume S."/>
            <person name="Konno N."/>
        </authorList>
    </citation>
    <scope>NUCLEOTIDE SEQUENCE [LARGE SCALE GENOMIC DNA]</scope>
    <source>
        <strain evidence="3 4">NBRC 111202</strain>
    </source>
</reference>
<dbReference type="AlphaFoldDB" id="A0A1Q3E167"/>
<dbReference type="SUPFAM" id="SSF53448">
    <property type="entry name" value="Nucleotide-diphospho-sugar transferases"/>
    <property type="match status" value="1"/>
</dbReference>
<name>A0A1Q3E167_LENED</name>
<dbReference type="InterPro" id="IPR029044">
    <property type="entry name" value="Nucleotide-diphossugar_trans"/>
</dbReference>
<sequence>MSKVTIQNSISKVVLRDIVQNVRTGVVIPIHLNRIELPNDLIRPRKRPTVAFAGYFLEEAPIRPPSALPPPGDLTLETNLSTFLGSGRTGIVYSLENAILSDPAQFSPELMFKFARLHRCADLHREAWFYEEMECLQGVAIPRCYGLFEAEIPPGCRLLLPENQTLVNNPDSRDAQVDQVVHPLITELRSTRNKLCILVEERLGGHLSIGSPVSPELREDLNTLFEEIGHLGVLSENDIRYANILQAPACPPGLPSLVSPFTFRTHGWRMIDFEMAAKTQQTARALAIGHQEYLEYILDALEAGYFLTPTIEHDLRGSEYCIRPQSLRKEYSSYRSLLLRTPVYYIRKSIRVLYRGHPVTTNTNSRRINLRRVKNPSPSTLPKIIYTLLLIAFVTLLYLLLRIYEPHIELAFYSRKFAREEILPVKPLAGCFNRPSRRYNVTERLFGARATDVHAGLEMRFGLDCYEFAGTFHTYWRSDLALFGPRQEYMLKSFFATQNLATSKLVLWSNGDMRGNPILREYLRRYGAVEGDQGDIVGSERGSFDVRVADIALLARGTELDPEYHAHENEAEFERNIFPSAHRLLLSDSKAWLDGDLIRLLLLWNFGGVWVDMDFLLTRDLEPLLEHEFVTQWDCYDKKYTPLNGALMRFHIHSPYLCEAFHIMATDSPPRPHSTDWGSTLYLKLYRRLLRGGVRPFKVLPWCFTDGRSCRLDNRLPDPFKEDQKAGISWWEEQSGGTSVRSSWWMPWSKIKPGTNGVFVVGNPTTKKPQLSGIDKGVAPSMGLGMGTETAYTGNPPALARALSQIFGIHLHNQWEKNFPEKGWVERLLLQRYEAVLEAERIPALGTVTGHGGGNLEYRLQGLQGRDVDDLAREPVELDIGSKSRGQEQEQEQERDAGMTKRDIDEQGDGDMTAMVRTADT</sequence>
<evidence type="ECO:0000313" key="3">
    <source>
        <dbReference type="EMBL" id="GAW00998.1"/>
    </source>
</evidence>
<dbReference type="STRING" id="5353.A0A1Q3E167"/>
<organism evidence="3 4">
    <name type="scientific">Lentinula edodes</name>
    <name type="common">Shiitake mushroom</name>
    <name type="synonym">Lentinus edodes</name>
    <dbReference type="NCBI Taxonomy" id="5353"/>
    <lineage>
        <taxon>Eukaryota</taxon>
        <taxon>Fungi</taxon>
        <taxon>Dikarya</taxon>
        <taxon>Basidiomycota</taxon>
        <taxon>Agaricomycotina</taxon>
        <taxon>Agaricomycetes</taxon>
        <taxon>Agaricomycetidae</taxon>
        <taxon>Agaricales</taxon>
        <taxon>Marasmiineae</taxon>
        <taxon>Omphalotaceae</taxon>
        <taxon>Lentinula</taxon>
    </lineage>
</organism>
<dbReference type="GO" id="GO:0016758">
    <property type="term" value="F:hexosyltransferase activity"/>
    <property type="evidence" value="ECO:0007669"/>
    <property type="project" value="TreeGrafter"/>
</dbReference>
<evidence type="ECO:0000256" key="2">
    <source>
        <dbReference type="SAM" id="MobiDB-lite"/>
    </source>
</evidence>
<feature type="compositionally biased region" description="Basic and acidic residues" evidence="2">
    <location>
        <begin position="877"/>
        <end position="905"/>
    </location>
</feature>
<dbReference type="Gene3D" id="3.90.550.20">
    <property type="match status" value="1"/>
</dbReference>
<accession>A0A1Q3E167</accession>
<keyword evidence="4" id="KW-1185">Reference proteome</keyword>
<comment type="caution">
    <text evidence="3">The sequence shown here is derived from an EMBL/GenBank/DDBJ whole genome shotgun (WGS) entry which is preliminary data.</text>
</comment>
<evidence type="ECO:0000256" key="1">
    <source>
        <dbReference type="ARBA" id="ARBA00009003"/>
    </source>
</evidence>
<dbReference type="InterPro" id="IPR007577">
    <property type="entry name" value="GlycoTrfase_DXD_sugar-bd_CS"/>
</dbReference>
<comment type="similarity">
    <text evidence="1">Belongs to the glycosyltransferase 32 family.</text>
</comment>
<proteinExistence type="inferred from homology"/>
<dbReference type="PANTHER" id="PTHR12042">
    <property type="entry name" value="LACTOSYLCERAMIDE 4-ALPHA-GALACTOSYLTRANSFERASE ALPHA- 1,4-GALACTOSYLTRANSFERASE"/>
    <property type="match status" value="1"/>
</dbReference>
<gene>
    <name evidence="3" type="ORF">LENED_002566</name>
</gene>